<evidence type="ECO:0000313" key="3">
    <source>
        <dbReference type="Proteomes" id="UP000030669"/>
    </source>
</evidence>
<feature type="signal peptide" evidence="1">
    <location>
        <begin position="1"/>
        <end position="21"/>
    </location>
</feature>
<reference evidence="2 3" key="1">
    <citation type="journal article" date="2012" name="Science">
        <title>The Paleozoic origin of enzymatic lignin decomposition reconstructed from 31 fungal genomes.</title>
        <authorList>
            <person name="Floudas D."/>
            <person name="Binder M."/>
            <person name="Riley R."/>
            <person name="Barry K."/>
            <person name="Blanchette R.A."/>
            <person name="Henrissat B."/>
            <person name="Martinez A.T."/>
            <person name="Otillar R."/>
            <person name="Spatafora J.W."/>
            <person name="Yadav J.S."/>
            <person name="Aerts A."/>
            <person name="Benoit I."/>
            <person name="Boyd A."/>
            <person name="Carlson A."/>
            <person name="Copeland A."/>
            <person name="Coutinho P.M."/>
            <person name="de Vries R.P."/>
            <person name="Ferreira P."/>
            <person name="Findley K."/>
            <person name="Foster B."/>
            <person name="Gaskell J."/>
            <person name="Glotzer D."/>
            <person name="Gorecki P."/>
            <person name="Heitman J."/>
            <person name="Hesse C."/>
            <person name="Hori C."/>
            <person name="Igarashi K."/>
            <person name="Jurgens J.A."/>
            <person name="Kallen N."/>
            <person name="Kersten P."/>
            <person name="Kohler A."/>
            <person name="Kuees U."/>
            <person name="Kumar T.K.A."/>
            <person name="Kuo A."/>
            <person name="LaButti K."/>
            <person name="Larrondo L.F."/>
            <person name="Lindquist E."/>
            <person name="Ling A."/>
            <person name="Lombard V."/>
            <person name="Lucas S."/>
            <person name="Lundell T."/>
            <person name="Martin R."/>
            <person name="McLaughlin D.J."/>
            <person name="Morgenstern I."/>
            <person name="Morin E."/>
            <person name="Murat C."/>
            <person name="Nagy L.G."/>
            <person name="Nolan M."/>
            <person name="Ohm R.A."/>
            <person name="Patyshakuliyeva A."/>
            <person name="Rokas A."/>
            <person name="Ruiz-Duenas F.J."/>
            <person name="Sabat G."/>
            <person name="Salamov A."/>
            <person name="Samejima M."/>
            <person name="Schmutz J."/>
            <person name="Slot J.C."/>
            <person name="St John F."/>
            <person name="Stenlid J."/>
            <person name="Sun H."/>
            <person name="Sun S."/>
            <person name="Syed K."/>
            <person name="Tsang A."/>
            <person name="Wiebenga A."/>
            <person name="Young D."/>
            <person name="Pisabarro A."/>
            <person name="Eastwood D.C."/>
            <person name="Martin F."/>
            <person name="Cullen D."/>
            <person name="Grigoriev I.V."/>
            <person name="Hibbett D.S."/>
        </authorList>
    </citation>
    <scope>NUCLEOTIDE SEQUENCE [LARGE SCALE GENOMIC DNA]</scope>
    <source>
        <strain evidence="2 3">ATCC 11539</strain>
    </source>
</reference>
<sequence>MMTSFTTLLSALLVAASSAVAAPASPLELIVFSPTITGPTAGAIWTSGSSQTVTWDTSNIPAEKENSTGLLLLGRLQNNSENLDIAHPLAVDFPIKDGSVNITVPNEPFGMDYIVVLFGDSGNKSPEFTIIGGQ</sequence>
<name>S7RP50_GLOTA</name>
<dbReference type="eggNOG" id="ENOG502S8XQ">
    <property type="taxonomic scope" value="Eukaryota"/>
</dbReference>
<dbReference type="EMBL" id="KB469303">
    <property type="protein sequence ID" value="EPQ54574.1"/>
    <property type="molecule type" value="Genomic_DNA"/>
</dbReference>
<dbReference type="KEGG" id="gtr:GLOTRDRAFT_129924"/>
<protein>
    <submittedName>
        <fullName evidence="2">Uncharacterized protein</fullName>
    </submittedName>
</protein>
<evidence type="ECO:0000256" key="1">
    <source>
        <dbReference type="SAM" id="SignalP"/>
    </source>
</evidence>
<dbReference type="GeneID" id="19302024"/>
<gene>
    <name evidence="2" type="ORF">GLOTRDRAFT_129924</name>
</gene>
<dbReference type="HOGENOM" id="CLU_083660_2_0_1"/>
<dbReference type="OrthoDB" id="2339190at2759"/>
<evidence type="ECO:0000313" key="2">
    <source>
        <dbReference type="EMBL" id="EPQ54574.1"/>
    </source>
</evidence>
<dbReference type="Proteomes" id="UP000030669">
    <property type="component" value="Unassembled WGS sequence"/>
</dbReference>
<dbReference type="OMA" id="WDTSAIP"/>
<keyword evidence="3" id="KW-1185">Reference proteome</keyword>
<feature type="chain" id="PRO_5004544242" evidence="1">
    <location>
        <begin position="22"/>
        <end position="134"/>
    </location>
</feature>
<keyword evidence="1" id="KW-0732">Signal</keyword>
<accession>S7RP50</accession>
<dbReference type="RefSeq" id="XP_007866860.1">
    <property type="nucleotide sequence ID" value="XM_007868669.1"/>
</dbReference>
<organism evidence="2 3">
    <name type="scientific">Gloeophyllum trabeum (strain ATCC 11539 / FP-39264 / Madison 617)</name>
    <name type="common">Brown rot fungus</name>
    <dbReference type="NCBI Taxonomy" id="670483"/>
    <lineage>
        <taxon>Eukaryota</taxon>
        <taxon>Fungi</taxon>
        <taxon>Dikarya</taxon>
        <taxon>Basidiomycota</taxon>
        <taxon>Agaricomycotina</taxon>
        <taxon>Agaricomycetes</taxon>
        <taxon>Gloeophyllales</taxon>
        <taxon>Gloeophyllaceae</taxon>
        <taxon>Gloeophyllum</taxon>
    </lineage>
</organism>
<dbReference type="AlphaFoldDB" id="S7RP50"/>
<proteinExistence type="predicted"/>